<dbReference type="InterPro" id="IPR015424">
    <property type="entry name" value="PyrdxlP-dep_Trfase"/>
</dbReference>
<evidence type="ECO:0000256" key="2">
    <source>
        <dbReference type="ARBA" id="ARBA00002224"/>
    </source>
</evidence>
<evidence type="ECO:0000256" key="8">
    <source>
        <dbReference type="PIRSR" id="PIRSR000412-50"/>
    </source>
</evidence>
<keyword evidence="5 9" id="KW-0554">One-carbon metabolism</keyword>
<comment type="catalytic activity">
    <reaction evidence="9">
        <text>(6R)-5,10-methylene-5,6,7,8-tetrahydrofolate + glycine + H2O = (6S)-5,6,7,8-tetrahydrofolate + L-serine</text>
        <dbReference type="Rhea" id="RHEA:15481"/>
        <dbReference type="ChEBI" id="CHEBI:15377"/>
        <dbReference type="ChEBI" id="CHEBI:15636"/>
        <dbReference type="ChEBI" id="CHEBI:33384"/>
        <dbReference type="ChEBI" id="CHEBI:57305"/>
        <dbReference type="ChEBI" id="CHEBI:57453"/>
        <dbReference type="EC" id="2.1.2.1"/>
    </reaction>
</comment>
<dbReference type="FunFam" id="3.40.640.10:FF:000050">
    <property type="entry name" value="Serine hydroxymethyltransferase"/>
    <property type="match status" value="1"/>
</dbReference>
<dbReference type="HAMAP" id="MF_00051">
    <property type="entry name" value="SHMT"/>
    <property type="match status" value="1"/>
</dbReference>
<dbReference type="NCBIfam" id="NF000586">
    <property type="entry name" value="PRK00011.1"/>
    <property type="match status" value="1"/>
</dbReference>
<dbReference type="GO" id="GO:0006730">
    <property type="term" value="P:one-carbon metabolic process"/>
    <property type="evidence" value="ECO:0007669"/>
    <property type="project" value="UniProtKB-KW"/>
</dbReference>
<dbReference type="Pfam" id="PF00464">
    <property type="entry name" value="SHMT"/>
    <property type="match status" value="1"/>
</dbReference>
<dbReference type="EMBL" id="JACVVK020000137">
    <property type="protein sequence ID" value="KAK7489490.1"/>
    <property type="molecule type" value="Genomic_DNA"/>
</dbReference>
<evidence type="ECO:0000256" key="3">
    <source>
        <dbReference type="ARBA" id="ARBA00004777"/>
    </source>
</evidence>
<dbReference type="InterPro" id="IPR001085">
    <property type="entry name" value="Ser_HO-MeTrfase"/>
</dbReference>
<comment type="pathway">
    <text evidence="3 9">One-carbon metabolism; tetrahydrofolate interconversion.</text>
</comment>
<accession>A0ABD0KRV8</accession>
<dbReference type="InterPro" id="IPR039429">
    <property type="entry name" value="SHMT-like_dom"/>
</dbReference>
<name>A0ABD0KRV8_9CAEN</name>
<evidence type="ECO:0000256" key="5">
    <source>
        <dbReference type="ARBA" id="ARBA00022563"/>
    </source>
</evidence>
<dbReference type="Gene3D" id="3.40.640.10">
    <property type="entry name" value="Type I PLP-dependent aspartate aminotransferase-like (Major domain)"/>
    <property type="match status" value="1"/>
</dbReference>
<comment type="cofactor">
    <cofactor evidence="1 8 9">
        <name>pyridoxal 5'-phosphate</name>
        <dbReference type="ChEBI" id="CHEBI:597326"/>
    </cofactor>
</comment>
<reference evidence="11 12" key="1">
    <citation type="journal article" date="2023" name="Sci. Data">
        <title>Genome assembly of the Korean intertidal mud-creeper Batillaria attramentaria.</title>
        <authorList>
            <person name="Patra A.K."/>
            <person name="Ho P.T."/>
            <person name="Jun S."/>
            <person name="Lee S.J."/>
            <person name="Kim Y."/>
            <person name="Won Y.J."/>
        </authorList>
    </citation>
    <scope>NUCLEOTIDE SEQUENCE [LARGE SCALE GENOMIC DNA]</scope>
    <source>
        <strain evidence="11">Wonlab-2016</strain>
    </source>
</reference>
<dbReference type="InterPro" id="IPR015421">
    <property type="entry name" value="PyrdxlP-dep_Trfase_major"/>
</dbReference>
<dbReference type="Proteomes" id="UP001519460">
    <property type="component" value="Unassembled WGS sequence"/>
</dbReference>
<dbReference type="GO" id="GO:0004372">
    <property type="term" value="F:glycine hydroxymethyltransferase activity"/>
    <property type="evidence" value="ECO:0007669"/>
    <property type="project" value="UniProtKB-EC"/>
</dbReference>
<dbReference type="CDD" id="cd00378">
    <property type="entry name" value="SHMT"/>
    <property type="match status" value="1"/>
</dbReference>
<dbReference type="PANTHER" id="PTHR11680:SF28">
    <property type="entry name" value="SERINE HYDROXYMETHYLTRANSFERASE, MITOCHONDRIAL"/>
    <property type="match status" value="1"/>
</dbReference>
<evidence type="ECO:0000313" key="12">
    <source>
        <dbReference type="Proteomes" id="UP001519460"/>
    </source>
</evidence>
<evidence type="ECO:0000256" key="6">
    <source>
        <dbReference type="ARBA" id="ARBA00022679"/>
    </source>
</evidence>
<evidence type="ECO:0000256" key="7">
    <source>
        <dbReference type="ARBA" id="ARBA00022898"/>
    </source>
</evidence>
<comment type="caution">
    <text evidence="11">The sequence shown here is derived from an EMBL/GenBank/DDBJ whole genome shotgun (WGS) entry which is preliminary data.</text>
</comment>
<comment type="similarity">
    <text evidence="4 9">Belongs to the SHMT family.</text>
</comment>
<feature type="modified residue" description="N6-(pyridoxal phosphate)lysine" evidence="8">
    <location>
        <position position="268"/>
    </location>
</feature>
<keyword evidence="7 8" id="KW-0663">Pyridoxal phosphate</keyword>
<dbReference type="EC" id="2.1.2.1" evidence="9"/>
<dbReference type="SUPFAM" id="SSF53383">
    <property type="entry name" value="PLP-dependent transferases"/>
    <property type="match status" value="1"/>
</dbReference>
<gene>
    <name evidence="11" type="ORF">BaRGS_00019289</name>
</gene>
<proteinExistence type="inferred from homology"/>
<evidence type="ECO:0000256" key="4">
    <source>
        <dbReference type="ARBA" id="ARBA00006376"/>
    </source>
</evidence>
<sequence>MFLTPRVCLASRQSAQKLQNAVTTLLVRNVSTGQEPMAESDPEVMGIIKKEKHRQKFGLELIASENFASRAVLEALGSCLNNKYSEGYPGARYYGGNVFIDEMERLCQKRALEAFRLDPDKWGVNVQPYSGSPANFAVFTALLNPHDRLMGLDLPDGGHLTHGFMTDTKRVSATSLYFESMPYRLDPDTGHIAYDKLRETARLFRPRLIIAGTTAYSRLLDYKAYREVCDDVKAIMLADMSHISGLVAADVIPSPFDYADVVSSTTHKTLRGPRSGMIFYRKGVKSIDKKTGKEIMYDFEKKINNAVFPALQGGPHDHQIAGVAVALKEAMTPEYKEYQKQVLKNARAMSNALQSYGYEVVSGGTDNHLVLVDLKPHGTDGARVERVLELCYITVNKNTCAGDKSAMTPGGLRLGAPALTTRGFKEADFDRVVELLDKGVKIALNVQKQTKTLKEFKANVLENADTISQLDALRAEVQKFAGRFPMPGFDER</sequence>
<dbReference type="InterPro" id="IPR015422">
    <property type="entry name" value="PyrdxlP-dep_Trfase_small"/>
</dbReference>
<evidence type="ECO:0000256" key="1">
    <source>
        <dbReference type="ARBA" id="ARBA00001933"/>
    </source>
</evidence>
<dbReference type="InterPro" id="IPR019798">
    <property type="entry name" value="Ser_HO-MeTrfase_PLP_BS"/>
</dbReference>
<evidence type="ECO:0000259" key="10">
    <source>
        <dbReference type="Pfam" id="PF00464"/>
    </source>
</evidence>
<comment type="function">
    <text evidence="2 9">Interconversion of serine and glycine.</text>
</comment>
<feature type="domain" description="Serine hydroxymethyltransferase-like" evidence="10">
    <location>
        <begin position="38"/>
        <end position="435"/>
    </location>
</feature>
<organism evidence="11 12">
    <name type="scientific">Batillaria attramentaria</name>
    <dbReference type="NCBI Taxonomy" id="370345"/>
    <lineage>
        <taxon>Eukaryota</taxon>
        <taxon>Metazoa</taxon>
        <taxon>Spiralia</taxon>
        <taxon>Lophotrochozoa</taxon>
        <taxon>Mollusca</taxon>
        <taxon>Gastropoda</taxon>
        <taxon>Caenogastropoda</taxon>
        <taxon>Sorbeoconcha</taxon>
        <taxon>Cerithioidea</taxon>
        <taxon>Batillariidae</taxon>
        <taxon>Batillaria</taxon>
    </lineage>
</organism>
<dbReference type="InterPro" id="IPR049943">
    <property type="entry name" value="Ser_HO-MeTrfase-like"/>
</dbReference>
<keyword evidence="12" id="KW-1185">Reference proteome</keyword>
<protein>
    <recommendedName>
        <fullName evidence="9">Serine hydroxymethyltransferase</fullName>
        <ecNumber evidence="9">2.1.2.1</ecNumber>
    </recommendedName>
</protein>
<dbReference type="AlphaFoldDB" id="A0ABD0KRV8"/>
<dbReference type="PROSITE" id="PS00096">
    <property type="entry name" value="SHMT"/>
    <property type="match status" value="1"/>
</dbReference>
<evidence type="ECO:0000256" key="9">
    <source>
        <dbReference type="RuleBase" id="RU000585"/>
    </source>
</evidence>
<dbReference type="PANTHER" id="PTHR11680">
    <property type="entry name" value="SERINE HYDROXYMETHYLTRANSFERASE"/>
    <property type="match status" value="1"/>
</dbReference>
<keyword evidence="6 9" id="KW-0808">Transferase</keyword>
<dbReference type="Gene3D" id="3.90.1150.10">
    <property type="entry name" value="Aspartate Aminotransferase, domain 1"/>
    <property type="match status" value="1"/>
</dbReference>
<evidence type="ECO:0000313" key="11">
    <source>
        <dbReference type="EMBL" id="KAK7489490.1"/>
    </source>
</evidence>
<dbReference type="PIRSF" id="PIRSF000412">
    <property type="entry name" value="SHMT"/>
    <property type="match status" value="1"/>
</dbReference>